<evidence type="ECO:0000256" key="1">
    <source>
        <dbReference type="SAM" id="MobiDB-lite"/>
    </source>
</evidence>
<evidence type="ECO:0000313" key="3">
    <source>
        <dbReference type="Proteomes" id="UP000245765"/>
    </source>
</evidence>
<dbReference type="AlphaFoldDB" id="A0A317FLF1"/>
<comment type="caution">
    <text evidence="2">The sequence shown here is derived from an EMBL/GenBank/DDBJ whole genome shotgun (WGS) entry which is preliminary data.</text>
</comment>
<dbReference type="Proteomes" id="UP000245765">
    <property type="component" value="Unassembled WGS sequence"/>
</dbReference>
<sequence length="88" mass="9523">MEAPMAQIPETNDARLTRQRVAEALTEAGYPISPRTLATKATRGGGPPYSLFSGRALYRWGDALEWAQSLTTAPRRSTSEADAQRSAA</sequence>
<accession>A0A317FLF1</accession>
<dbReference type="EMBL" id="QGNA01000001">
    <property type="protein sequence ID" value="PWS38947.1"/>
    <property type="molecule type" value="Genomic_DNA"/>
</dbReference>
<evidence type="ECO:0000313" key="2">
    <source>
        <dbReference type="EMBL" id="PWS38947.1"/>
    </source>
</evidence>
<organism evidence="2 3">
    <name type="scientific">Falsiroseomonas bella</name>
    <dbReference type="NCBI Taxonomy" id="2184016"/>
    <lineage>
        <taxon>Bacteria</taxon>
        <taxon>Pseudomonadati</taxon>
        <taxon>Pseudomonadota</taxon>
        <taxon>Alphaproteobacteria</taxon>
        <taxon>Acetobacterales</taxon>
        <taxon>Roseomonadaceae</taxon>
        <taxon>Falsiroseomonas</taxon>
    </lineage>
</organism>
<evidence type="ECO:0008006" key="4">
    <source>
        <dbReference type="Google" id="ProtNLM"/>
    </source>
</evidence>
<proteinExistence type="predicted"/>
<gene>
    <name evidence="2" type="ORF">DFH01_06795</name>
</gene>
<name>A0A317FLF1_9PROT</name>
<feature type="compositionally biased region" description="Basic and acidic residues" evidence="1">
    <location>
        <begin position="77"/>
        <end position="88"/>
    </location>
</feature>
<feature type="region of interest" description="Disordered" evidence="1">
    <location>
        <begin position="69"/>
        <end position="88"/>
    </location>
</feature>
<keyword evidence="3" id="KW-1185">Reference proteome</keyword>
<reference evidence="3" key="1">
    <citation type="submission" date="2018-05" db="EMBL/GenBank/DDBJ databases">
        <authorList>
            <person name="Du Z."/>
            <person name="Wang X."/>
        </authorList>
    </citation>
    <scope>NUCLEOTIDE SEQUENCE [LARGE SCALE GENOMIC DNA]</scope>
    <source>
        <strain evidence="3">CQN31</strain>
    </source>
</reference>
<protein>
    <recommendedName>
        <fullName evidence="4">DNA-binding protein</fullName>
    </recommendedName>
</protein>